<gene>
    <name evidence="3" type="ORF">P4O66_003257</name>
</gene>
<proteinExistence type="predicted"/>
<dbReference type="Proteomes" id="UP001239994">
    <property type="component" value="Unassembled WGS sequence"/>
</dbReference>
<accession>A0AAD8YRB8</accession>
<reference evidence="3" key="1">
    <citation type="submission" date="2023-03" db="EMBL/GenBank/DDBJ databases">
        <title>Electrophorus voltai genome.</title>
        <authorList>
            <person name="Bian C."/>
        </authorList>
    </citation>
    <scope>NUCLEOTIDE SEQUENCE</scope>
    <source>
        <strain evidence="3">CB-2022</strain>
        <tissue evidence="3">Muscle</tissue>
    </source>
</reference>
<evidence type="ECO:0000313" key="3">
    <source>
        <dbReference type="EMBL" id="KAK1785893.1"/>
    </source>
</evidence>
<keyword evidence="4" id="KW-1185">Reference proteome</keyword>
<dbReference type="AlphaFoldDB" id="A0AAD8YRB8"/>
<dbReference type="EMBL" id="JAROKS010000025">
    <property type="protein sequence ID" value="KAK1785893.1"/>
    <property type="molecule type" value="Genomic_DNA"/>
</dbReference>
<feature type="domain" description="DUF1088" evidence="2">
    <location>
        <begin position="25"/>
        <end position="71"/>
    </location>
</feature>
<sequence length="329" mass="36000">MMSGLMWTTQCNVSLDPLFFTHQKPLANQLHDFWRLDYWEDDLRRRRRFVRNPFGSTHLDITCKSLEDYGVVHGVSPQGGLPPQPGTYVGFIQHEASPSFATEPNHCRSGLVSCAMVPRTRMRRISPVYSCAHCRCSVCLSNETAHRRAQLGNCRQTNADNNNQRGTRGAEAENEDDAAPPLNGHAHTAAQSASQPGRTTCVGRGGKYSPPQGLGTSGSGSWELQAAALAPTGPHERRSSSEQSHSERRAQVSGFGGWGRGFFRAQRNVAAVKRMLPGPWCLTDEPGPLGILMGSQKDSRWISGISEGGKKRLSLHVNSTGQPEVSLRA</sequence>
<dbReference type="InterPro" id="IPR010508">
    <property type="entry name" value="NBEA-like_DUF1088"/>
</dbReference>
<protein>
    <recommendedName>
        <fullName evidence="2">DUF1088 domain-containing protein</fullName>
    </recommendedName>
</protein>
<evidence type="ECO:0000256" key="1">
    <source>
        <dbReference type="SAM" id="MobiDB-lite"/>
    </source>
</evidence>
<feature type="compositionally biased region" description="Polar residues" evidence="1">
    <location>
        <begin position="155"/>
        <end position="166"/>
    </location>
</feature>
<organism evidence="3 4">
    <name type="scientific">Electrophorus voltai</name>
    <dbReference type="NCBI Taxonomy" id="2609070"/>
    <lineage>
        <taxon>Eukaryota</taxon>
        <taxon>Metazoa</taxon>
        <taxon>Chordata</taxon>
        <taxon>Craniata</taxon>
        <taxon>Vertebrata</taxon>
        <taxon>Euteleostomi</taxon>
        <taxon>Actinopterygii</taxon>
        <taxon>Neopterygii</taxon>
        <taxon>Teleostei</taxon>
        <taxon>Ostariophysi</taxon>
        <taxon>Gymnotiformes</taxon>
        <taxon>Gymnotoidei</taxon>
        <taxon>Gymnotidae</taxon>
        <taxon>Electrophorus</taxon>
    </lineage>
</organism>
<name>A0AAD8YRB8_9TELE</name>
<comment type="caution">
    <text evidence="3">The sequence shown here is derived from an EMBL/GenBank/DDBJ whole genome shotgun (WGS) entry which is preliminary data.</text>
</comment>
<evidence type="ECO:0000259" key="2">
    <source>
        <dbReference type="Pfam" id="PF06469"/>
    </source>
</evidence>
<feature type="compositionally biased region" description="Polar residues" evidence="1">
    <location>
        <begin position="189"/>
        <end position="198"/>
    </location>
</feature>
<feature type="region of interest" description="Disordered" evidence="1">
    <location>
        <begin position="155"/>
        <end position="257"/>
    </location>
</feature>
<feature type="compositionally biased region" description="Basic and acidic residues" evidence="1">
    <location>
        <begin position="234"/>
        <end position="250"/>
    </location>
</feature>
<evidence type="ECO:0000313" key="4">
    <source>
        <dbReference type="Proteomes" id="UP001239994"/>
    </source>
</evidence>
<dbReference type="Pfam" id="PF06469">
    <property type="entry name" value="DUF1088"/>
    <property type="match status" value="1"/>
</dbReference>